<evidence type="ECO:0000259" key="16">
    <source>
        <dbReference type="SMART" id="SM01029"/>
    </source>
</evidence>
<dbReference type="SUPFAM" id="SSF117100">
    <property type="entry name" value="Beta-galactosidase LacA, domain 3"/>
    <property type="match status" value="1"/>
</dbReference>
<feature type="domain" description="Beta-galactosidase" evidence="16">
    <location>
        <begin position="388"/>
        <end position="567"/>
    </location>
</feature>
<dbReference type="GO" id="GO:0004565">
    <property type="term" value="F:beta-galactosidase activity"/>
    <property type="evidence" value="ECO:0007669"/>
    <property type="project" value="UniProtKB-EC"/>
</dbReference>
<dbReference type="Proteomes" id="UP000243515">
    <property type="component" value="Unassembled WGS sequence"/>
</dbReference>
<dbReference type="InterPro" id="IPR001944">
    <property type="entry name" value="Glycoside_Hdrlase_35"/>
</dbReference>
<dbReference type="Pfam" id="PF13364">
    <property type="entry name" value="BetaGal_ABD2"/>
    <property type="match status" value="2"/>
</dbReference>
<keyword evidence="10" id="KW-0119">Carbohydrate metabolism</keyword>
<dbReference type="EMBL" id="NPHW01003602">
    <property type="protein sequence ID" value="OXV09306.1"/>
    <property type="molecule type" value="Genomic_DNA"/>
</dbReference>
<dbReference type="EC" id="3.2.1.23" evidence="4 13"/>
<comment type="subcellular location">
    <subcellularLocation>
        <location evidence="2">Secreted</location>
    </subcellularLocation>
</comment>
<dbReference type="FunFam" id="2.60.120.260:FF:000088">
    <property type="entry name" value="Beta-galactosidase A"/>
    <property type="match status" value="1"/>
</dbReference>
<dbReference type="Pfam" id="PF10435">
    <property type="entry name" value="BetaGal_dom2"/>
    <property type="match status" value="1"/>
</dbReference>
<dbReference type="GO" id="GO:0000272">
    <property type="term" value="P:polysaccharide catabolic process"/>
    <property type="evidence" value="ECO:0007669"/>
    <property type="project" value="UniProtKB-KW"/>
</dbReference>
<keyword evidence="8" id="KW-1015">Disulfide bond</keyword>
<dbReference type="InterPro" id="IPR008979">
    <property type="entry name" value="Galactose-bd-like_sf"/>
</dbReference>
<keyword evidence="7 13" id="KW-0378">Hydrolase</keyword>
<name>A0A232LYY3_9EURO</name>
<evidence type="ECO:0000256" key="10">
    <source>
        <dbReference type="ARBA" id="ARBA00023277"/>
    </source>
</evidence>
<dbReference type="InterPro" id="IPR031330">
    <property type="entry name" value="Gly_Hdrlase_35_cat"/>
</dbReference>
<gene>
    <name evidence="17" type="ORF">Egran_02931</name>
</gene>
<protein>
    <recommendedName>
        <fullName evidence="4 13">Beta-galactosidase</fullName>
        <ecNumber evidence="4 13">3.2.1.23</ecNumber>
    </recommendedName>
</protein>
<dbReference type="FunFam" id="2.102.20.10:FF:000001">
    <property type="entry name" value="Beta-galactosidase A"/>
    <property type="match status" value="1"/>
</dbReference>
<sequence>MKLFTFCIIACLAVHAAAKVIISRGSSFNVDQRGSLQNIMSWDNQSLFVRGERIMIFSGEFHPFRLPVSSLYLDVFQKIKALGFNCVSFYVHWALLEGKPGQYRADGIFDLEPFFQAASEAGIYLLARPGPYINAEASGGGFPGWLQRVRGVLRTNASDYLAATDNYMTNLAGAIAKAQITNGGPVILYQPENEYSNTCCGQVWNGEYMQYVIDHARSAGIVVPFINNDVSPRGNDAPGSGSGAVDIYGHDGYPMGFNCANPTTWKPNALPTVYRSLHLKRSPSTPFSLVEFQGGSFDPWGGSGYSKCSQLLGNEFERVFYKNDLSFGVAILNLYMIFGGTNWGNLGHPGGYTSYDYGSAISESRNVTREKYSELKLIGNFVKVSPSYLDTVPGGLTTGVYANTAALTVTPLIGRSTASSFFVVRHSDYSSQESTSYSLKLPTSTGELNVPQLGGVLTLNGRDSKIHVTDYNVSGTNILYSTAEIFTWKQFYNRKVLIVYGGQGEHHEIAVSSKATGTLLEGSTSGLNIKSVNGTVIIAWDVSSTRRIVQVDSLRVYLLDKNSAYNYWVPEVPAQGSVPGLSTQNNTASSIIVKAGYLVRSAFLQDSQLHLAADFNATTAIEVIGAPRTATTLYINGKEVTYMVNKDGVWNSSMTYASPTILLPSLKELAWKYVDSLPEIQSSYDDSAWMLADHSTTNNTHNSLTTPTSLYASDYGFHAGYLIYRGHFVATGQESTLSLNTQGGRAFGSCVWLNQTYIGSWIGDGATSDQNSTYTLSNLKAGGHYVITVLIDNMGLDEDWTVGSDEMKNPRGILSYQLSGQAQSAITWKLTGNLGGEDYRDLTRGPLNEGGLYAERQGWHQPDPPSSGWKTGSPLDGISVAGVGFYTVSFTLNIPTGWDVPLSFVFGNDTAPPVAYRVQLYVNGYQYGKYINHIGPQTRFPVPQGILNYQGTNWIAVSLWAQLPGGAKLDQLELVAETPVMTGMTGIQLVSQPSYSKRPGAY</sequence>
<evidence type="ECO:0000256" key="5">
    <source>
        <dbReference type="ARBA" id="ARBA00022525"/>
    </source>
</evidence>
<dbReference type="InterPro" id="IPR025972">
    <property type="entry name" value="BetaGal_dom3"/>
</dbReference>
<comment type="catalytic activity">
    <reaction evidence="1 13">
        <text>Hydrolysis of terminal non-reducing beta-D-galactose residues in beta-D-galactosides.</text>
        <dbReference type="EC" id="3.2.1.23"/>
    </reaction>
</comment>
<dbReference type="Pfam" id="PF13363">
    <property type="entry name" value="BetaGal_dom3"/>
    <property type="match status" value="1"/>
</dbReference>
<keyword evidence="6 15" id="KW-0732">Signal</keyword>
<keyword evidence="9" id="KW-0325">Glycoprotein</keyword>
<dbReference type="SUPFAM" id="SSF51011">
    <property type="entry name" value="Glycosyl hydrolase domain"/>
    <property type="match status" value="1"/>
</dbReference>
<dbReference type="Gene3D" id="2.60.390.10">
    <property type="entry name" value="Beta-galactosidase, domain 3"/>
    <property type="match status" value="1"/>
</dbReference>
<dbReference type="Gene3D" id="3.20.20.80">
    <property type="entry name" value="Glycosidases"/>
    <property type="match status" value="1"/>
</dbReference>
<evidence type="ECO:0000313" key="17">
    <source>
        <dbReference type="EMBL" id="OXV09306.1"/>
    </source>
</evidence>
<feature type="chain" id="PRO_5012872953" description="Beta-galactosidase" evidence="15">
    <location>
        <begin position="19"/>
        <end position="1002"/>
    </location>
</feature>
<dbReference type="GO" id="GO:0005576">
    <property type="term" value="C:extracellular region"/>
    <property type="evidence" value="ECO:0007669"/>
    <property type="project" value="UniProtKB-SubCell"/>
</dbReference>
<evidence type="ECO:0000256" key="2">
    <source>
        <dbReference type="ARBA" id="ARBA00004613"/>
    </source>
</evidence>
<feature type="signal peptide" evidence="15">
    <location>
        <begin position="1"/>
        <end position="18"/>
    </location>
</feature>
<evidence type="ECO:0000256" key="4">
    <source>
        <dbReference type="ARBA" id="ARBA00012756"/>
    </source>
</evidence>
<keyword evidence="5" id="KW-0964">Secreted</keyword>
<evidence type="ECO:0000256" key="12">
    <source>
        <dbReference type="ARBA" id="ARBA00023326"/>
    </source>
</evidence>
<dbReference type="SMART" id="SM01029">
    <property type="entry name" value="BetaGal_dom2"/>
    <property type="match status" value="1"/>
</dbReference>
<dbReference type="PANTHER" id="PTHR23421">
    <property type="entry name" value="BETA-GALACTOSIDASE RELATED"/>
    <property type="match status" value="1"/>
</dbReference>
<dbReference type="InterPro" id="IPR018954">
    <property type="entry name" value="Betagal_dom2"/>
</dbReference>
<dbReference type="InterPro" id="IPR036833">
    <property type="entry name" value="BetaGal_dom3_sf"/>
</dbReference>
<evidence type="ECO:0000256" key="13">
    <source>
        <dbReference type="RuleBase" id="RU000675"/>
    </source>
</evidence>
<dbReference type="Gene3D" id="2.60.120.260">
    <property type="entry name" value="Galactose-binding domain-like"/>
    <property type="match status" value="2"/>
</dbReference>
<dbReference type="PRINTS" id="PR00742">
    <property type="entry name" value="GLHYDRLASE35"/>
</dbReference>
<evidence type="ECO:0000256" key="8">
    <source>
        <dbReference type="ARBA" id="ARBA00023157"/>
    </source>
</evidence>
<evidence type="ECO:0000256" key="1">
    <source>
        <dbReference type="ARBA" id="ARBA00001412"/>
    </source>
</evidence>
<dbReference type="PROSITE" id="PS01182">
    <property type="entry name" value="GLYCOSYL_HYDROL_F35"/>
    <property type="match status" value="1"/>
</dbReference>
<organism evidence="17 18">
    <name type="scientific">Elaphomyces granulatus</name>
    <dbReference type="NCBI Taxonomy" id="519963"/>
    <lineage>
        <taxon>Eukaryota</taxon>
        <taxon>Fungi</taxon>
        <taxon>Dikarya</taxon>
        <taxon>Ascomycota</taxon>
        <taxon>Pezizomycotina</taxon>
        <taxon>Eurotiomycetes</taxon>
        <taxon>Eurotiomycetidae</taxon>
        <taxon>Eurotiales</taxon>
        <taxon>Elaphomycetaceae</taxon>
        <taxon>Elaphomyces</taxon>
    </lineage>
</organism>
<keyword evidence="12" id="KW-0624">Polysaccharide degradation</keyword>
<dbReference type="SUPFAM" id="SSF51445">
    <property type="entry name" value="(Trans)glycosidases"/>
    <property type="match status" value="1"/>
</dbReference>
<comment type="similarity">
    <text evidence="3 14">Belongs to the glycosyl hydrolase 35 family.</text>
</comment>
<dbReference type="OrthoDB" id="1657402at2759"/>
<dbReference type="FunFam" id="3.20.20.80:FF:000040">
    <property type="entry name" value="Beta-galactosidase A"/>
    <property type="match status" value="1"/>
</dbReference>
<evidence type="ECO:0000256" key="6">
    <source>
        <dbReference type="ARBA" id="ARBA00022729"/>
    </source>
</evidence>
<keyword evidence="11 13" id="KW-0326">Glycosidase</keyword>
<dbReference type="InterPro" id="IPR017853">
    <property type="entry name" value="GH"/>
</dbReference>
<comment type="caution">
    <text evidence="17">The sequence shown here is derived from an EMBL/GenBank/DDBJ whole genome shotgun (WGS) entry which is preliminary data.</text>
</comment>
<proteinExistence type="inferred from homology"/>
<dbReference type="SUPFAM" id="SSF49785">
    <property type="entry name" value="Galactose-binding domain-like"/>
    <property type="match status" value="2"/>
</dbReference>
<evidence type="ECO:0000256" key="15">
    <source>
        <dbReference type="SAM" id="SignalP"/>
    </source>
</evidence>
<reference evidence="17 18" key="1">
    <citation type="journal article" date="2015" name="Environ. Microbiol.">
        <title>Metagenome sequence of Elaphomyces granulatus from sporocarp tissue reveals Ascomycota ectomycorrhizal fingerprints of genome expansion and a Proteobacteria-rich microbiome.</title>
        <authorList>
            <person name="Quandt C.A."/>
            <person name="Kohler A."/>
            <person name="Hesse C.N."/>
            <person name="Sharpton T.J."/>
            <person name="Martin F."/>
            <person name="Spatafora J.W."/>
        </authorList>
    </citation>
    <scope>NUCLEOTIDE SEQUENCE [LARGE SCALE GENOMIC DNA]</scope>
    <source>
        <strain evidence="17 18">OSC145934</strain>
    </source>
</reference>
<keyword evidence="18" id="KW-1185">Reference proteome</keyword>
<dbReference type="Pfam" id="PF01301">
    <property type="entry name" value="Glyco_hydro_35"/>
    <property type="match status" value="1"/>
</dbReference>
<evidence type="ECO:0000256" key="3">
    <source>
        <dbReference type="ARBA" id="ARBA00009809"/>
    </source>
</evidence>
<evidence type="ECO:0000313" key="18">
    <source>
        <dbReference type="Proteomes" id="UP000243515"/>
    </source>
</evidence>
<dbReference type="InterPro" id="IPR037110">
    <property type="entry name" value="Betagal_dom2_sf"/>
</dbReference>
<dbReference type="InterPro" id="IPR019801">
    <property type="entry name" value="Glyco_hydro_35_CS"/>
</dbReference>
<evidence type="ECO:0000256" key="7">
    <source>
        <dbReference type="ARBA" id="ARBA00022801"/>
    </source>
</evidence>
<evidence type="ECO:0000256" key="14">
    <source>
        <dbReference type="RuleBase" id="RU003679"/>
    </source>
</evidence>
<dbReference type="FunFam" id="2.60.390.10:FF:000001">
    <property type="entry name" value="Beta-galactosidase A"/>
    <property type="match status" value="1"/>
</dbReference>
<evidence type="ECO:0000256" key="9">
    <source>
        <dbReference type="ARBA" id="ARBA00023180"/>
    </source>
</evidence>
<dbReference type="FunFam" id="2.60.120.260:FF:000065">
    <property type="entry name" value="Beta-galactosidase A"/>
    <property type="match status" value="1"/>
</dbReference>
<dbReference type="InterPro" id="IPR025300">
    <property type="entry name" value="BetaGal_jelly_roll_dom"/>
</dbReference>
<dbReference type="AlphaFoldDB" id="A0A232LYY3"/>
<accession>A0A232LYY3</accession>
<evidence type="ECO:0000256" key="11">
    <source>
        <dbReference type="ARBA" id="ARBA00023295"/>
    </source>
</evidence>
<dbReference type="Gene3D" id="2.102.20.10">
    <property type="entry name" value="Beta-galactosidase, domain 2"/>
    <property type="match status" value="1"/>
</dbReference>